<proteinExistence type="predicted"/>
<name>A0A445A9I0_ARAHY</name>
<evidence type="ECO:0000313" key="2">
    <source>
        <dbReference type="Proteomes" id="UP000289738"/>
    </source>
</evidence>
<accession>A0A445A9I0</accession>
<dbReference type="AlphaFoldDB" id="A0A445A9I0"/>
<organism evidence="1 2">
    <name type="scientific">Arachis hypogaea</name>
    <name type="common">Peanut</name>
    <dbReference type="NCBI Taxonomy" id="3818"/>
    <lineage>
        <taxon>Eukaryota</taxon>
        <taxon>Viridiplantae</taxon>
        <taxon>Streptophyta</taxon>
        <taxon>Embryophyta</taxon>
        <taxon>Tracheophyta</taxon>
        <taxon>Spermatophyta</taxon>
        <taxon>Magnoliopsida</taxon>
        <taxon>eudicotyledons</taxon>
        <taxon>Gunneridae</taxon>
        <taxon>Pentapetalae</taxon>
        <taxon>rosids</taxon>
        <taxon>fabids</taxon>
        <taxon>Fabales</taxon>
        <taxon>Fabaceae</taxon>
        <taxon>Papilionoideae</taxon>
        <taxon>50 kb inversion clade</taxon>
        <taxon>dalbergioids sensu lato</taxon>
        <taxon>Dalbergieae</taxon>
        <taxon>Pterocarpus clade</taxon>
        <taxon>Arachis</taxon>
    </lineage>
</organism>
<protein>
    <submittedName>
        <fullName evidence="1">Uncharacterized protein</fullName>
    </submittedName>
</protein>
<sequence length="132" mass="15499">MLYYLFVYDQELKLFAVSSSIEKPNPTRKQKNMLQNGLYYVNGLDFGIVDIIFEVPFYSSPTSDKLVKNYTEAPYITLSSQLTSLNILWCSITYGTNNLREDEMSHLFLTLVEYQDHKQMRYSFNNEIMGFI</sequence>
<gene>
    <name evidence="1" type="ORF">Ahy_B03g068384</name>
</gene>
<evidence type="ECO:0000313" key="1">
    <source>
        <dbReference type="EMBL" id="RYR23114.1"/>
    </source>
</evidence>
<dbReference type="Proteomes" id="UP000289738">
    <property type="component" value="Chromosome B03"/>
</dbReference>
<comment type="caution">
    <text evidence="1">The sequence shown here is derived from an EMBL/GenBank/DDBJ whole genome shotgun (WGS) entry which is preliminary data.</text>
</comment>
<keyword evidence="2" id="KW-1185">Reference proteome</keyword>
<dbReference type="EMBL" id="SDMP01000013">
    <property type="protein sequence ID" value="RYR23114.1"/>
    <property type="molecule type" value="Genomic_DNA"/>
</dbReference>
<reference evidence="1 2" key="1">
    <citation type="submission" date="2019-01" db="EMBL/GenBank/DDBJ databases">
        <title>Sequencing of cultivated peanut Arachis hypogaea provides insights into genome evolution and oil improvement.</title>
        <authorList>
            <person name="Chen X."/>
        </authorList>
    </citation>
    <scope>NUCLEOTIDE SEQUENCE [LARGE SCALE GENOMIC DNA]</scope>
    <source>
        <strain evidence="2">cv. Fuhuasheng</strain>
        <tissue evidence="1">Leaves</tissue>
    </source>
</reference>